<comment type="caution">
    <text evidence="3">The sequence shown here is derived from an EMBL/GenBank/DDBJ whole genome shotgun (WGS) entry which is preliminary data.</text>
</comment>
<gene>
    <name evidence="3" type="ORF">FSPOR_5056</name>
</gene>
<evidence type="ECO:0000313" key="4">
    <source>
        <dbReference type="Proteomes" id="UP000266152"/>
    </source>
</evidence>
<dbReference type="EMBL" id="PXOF01000066">
    <property type="protein sequence ID" value="RGP68850.1"/>
    <property type="molecule type" value="Genomic_DNA"/>
</dbReference>
<feature type="region of interest" description="Disordered" evidence="2">
    <location>
        <begin position="1"/>
        <end position="36"/>
    </location>
</feature>
<feature type="compositionally biased region" description="Polar residues" evidence="2">
    <location>
        <begin position="375"/>
        <end position="385"/>
    </location>
</feature>
<evidence type="ECO:0000313" key="3">
    <source>
        <dbReference type="EMBL" id="RGP68850.1"/>
    </source>
</evidence>
<feature type="region of interest" description="Disordered" evidence="2">
    <location>
        <begin position="227"/>
        <end position="436"/>
    </location>
</feature>
<evidence type="ECO:0000256" key="1">
    <source>
        <dbReference type="SAM" id="Coils"/>
    </source>
</evidence>
<name>A0A395S947_FUSSP</name>
<feature type="compositionally biased region" description="Low complexity" evidence="2">
    <location>
        <begin position="17"/>
        <end position="27"/>
    </location>
</feature>
<feature type="compositionally biased region" description="Polar residues" evidence="2">
    <location>
        <begin position="286"/>
        <end position="295"/>
    </location>
</feature>
<dbReference type="AlphaFoldDB" id="A0A395S947"/>
<accession>A0A395S947</accession>
<feature type="compositionally biased region" description="Basic and acidic residues" evidence="2">
    <location>
        <begin position="298"/>
        <end position="317"/>
    </location>
</feature>
<protein>
    <submittedName>
        <fullName evidence="3">Uncharacterized protein</fullName>
    </submittedName>
</protein>
<proteinExistence type="predicted"/>
<evidence type="ECO:0000256" key="2">
    <source>
        <dbReference type="SAM" id="MobiDB-lite"/>
    </source>
</evidence>
<organism evidence="3 4">
    <name type="scientific">Fusarium sporotrichioides</name>
    <dbReference type="NCBI Taxonomy" id="5514"/>
    <lineage>
        <taxon>Eukaryota</taxon>
        <taxon>Fungi</taxon>
        <taxon>Dikarya</taxon>
        <taxon>Ascomycota</taxon>
        <taxon>Pezizomycotina</taxon>
        <taxon>Sordariomycetes</taxon>
        <taxon>Hypocreomycetidae</taxon>
        <taxon>Hypocreales</taxon>
        <taxon>Nectriaceae</taxon>
        <taxon>Fusarium</taxon>
    </lineage>
</organism>
<feature type="compositionally biased region" description="Basic and acidic residues" evidence="2">
    <location>
        <begin position="409"/>
        <end position="431"/>
    </location>
</feature>
<keyword evidence="1" id="KW-0175">Coiled coil</keyword>
<reference evidence="3 4" key="1">
    <citation type="journal article" date="2018" name="PLoS Pathog.">
        <title>Evolution of structural diversity of trichothecenes, a family of toxins produced by plant pathogenic and entomopathogenic fungi.</title>
        <authorList>
            <person name="Proctor R.H."/>
            <person name="McCormick S.P."/>
            <person name="Kim H.S."/>
            <person name="Cardoza R.E."/>
            <person name="Stanley A.M."/>
            <person name="Lindo L."/>
            <person name="Kelly A."/>
            <person name="Brown D.W."/>
            <person name="Lee T."/>
            <person name="Vaughan M.M."/>
            <person name="Alexander N.J."/>
            <person name="Busman M."/>
            <person name="Gutierrez S."/>
        </authorList>
    </citation>
    <scope>NUCLEOTIDE SEQUENCE [LARGE SCALE GENOMIC DNA]</scope>
    <source>
        <strain evidence="3 4">NRRL 3299</strain>
    </source>
</reference>
<feature type="coiled-coil region" evidence="1">
    <location>
        <begin position="174"/>
        <end position="208"/>
    </location>
</feature>
<keyword evidence="4" id="KW-1185">Reference proteome</keyword>
<sequence length="473" mass="53624">MFSSDNPVDPPRAGANSSFSSMSGGRSRTSDTERSSYGNNVKVKTLETYQEPFWSRLLEMLERIPLTKGKFKEWKELNRAVEAWCQARRSYMRENRLPAVSQSHPELDTLIDRWNLVFALRFCKIHQGYIGNTIWPQFAEAKLKEVVKAEIDKWIATSLKERRDELQQHMRPTLLSSNNSLKDYDNVVKELQNQFEVVQRDKSQALESEVVMSIVLKLQPRLSTAILQGLNGPTEPTRRTEPAAASREPFSFTMSSTPASSSASALREKNKENGSMKKHPGPPVSSPASFNNSTAGVKGEHEKSGGDASKKRNHLDLPNRNTTSSSIPKAMSHDQAKRPCLDSRSGDSSFPADSRIGDTRDPRSLPFRRPAIPTQAGTRYGTIQNEARGPERNHKPPPSPAKPLTPPWRRNEPPPRYRDQYREGRYQEVDSYRPPPRAIRESTAEFEGMTIQQQNMSLLRQIKRVQEIVDKKN</sequence>
<dbReference type="Proteomes" id="UP000266152">
    <property type="component" value="Unassembled WGS sequence"/>
</dbReference>
<feature type="compositionally biased region" description="Pro residues" evidence="2">
    <location>
        <begin position="396"/>
        <end position="406"/>
    </location>
</feature>
<feature type="compositionally biased region" description="Basic and acidic residues" evidence="2">
    <location>
        <begin position="266"/>
        <end position="275"/>
    </location>
</feature>
<feature type="compositionally biased region" description="Basic and acidic residues" evidence="2">
    <location>
        <begin position="331"/>
        <end position="345"/>
    </location>
</feature>
<feature type="compositionally biased region" description="Low complexity" evidence="2">
    <location>
        <begin position="249"/>
        <end position="264"/>
    </location>
</feature>